<proteinExistence type="predicted"/>
<feature type="domain" description="Ubiquitin-like protease family profile" evidence="4">
    <location>
        <begin position="408"/>
        <end position="526"/>
    </location>
</feature>
<dbReference type="Pfam" id="PF02902">
    <property type="entry name" value="Peptidase_C48"/>
    <property type="match status" value="1"/>
</dbReference>
<keyword evidence="2" id="KW-0378">Hydrolase</keyword>
<feature type="compositionally biased region" description="Polar residues" evidence="3">
    <location>
        <begin position="1"/>
        <end position="10"/>
    </location>
</feature>
<protein>
    <recommendedName>
        <fullName evidence="4">Ubiquitin-like protease family profile domain-containing protein</fullName>
    </recommendedName>
</protein>
<evidence type="ECO:0000313" key="5">
    <source>
        <dbReference type="EMBL" id="KAG2316280.1"/>
    </source>
</evidence>
<feature type="compositionally biased region" description="Acidic residues" evidence="3">
    <location>
        <begin position="61"/>
        <end position="75"/>
    </location>
</feature>
<accession>A0A8X7VS04</accession>
<feature type="compositionally biased region" description="Basic and acidic residues" evidence="3">
    <location>
        <begin position="27"/>
        <end position="39"/>
    </location>
</feature>
<feature type="compositionally biased region" description="Basic and acidic residues" evidence="3">
    <location>
        <begin position="80"/>
        <end position="127"/>
    </location>
</feature>
<dbReference type="GO" id="GO:0006508">
    <property type="term" value="P:proteolysis"/>
    <property type="evidence" value="ECO:0007669"/>
    <property type="project" value="UniProtKB-KW"/>
</dbReference>
<dbReference type="AlphaFoldDB" id="A0A8X7VS04"/>
<evidence type="ECO:0000259" key="4">
    <source>
        <dbReference type="Pfam" id="PF02902"/>
    </source>
</evidence>
<feature type="region of interest" description="Disordered" evidence="3">
    <location>
        <begin position="1"/>
        <end position="188"/>
    </location>
</feature>
<comment type="caution">
    <text evidence="5">The sequence shown here is derived from an EMBL/GenBank/DDBJ whole genome shotgun (WGS) entry which is preliminary data.</text>
</comment>
<reference evidence="5 6" key="1">
    <citation type="submission" date="2020-02" db="EMBL/GenBank/DDBJ databases">
        <authorList>
            <person name="Ma Q."/>
            <person name="Huang Y."/>
            <person name="Song X."/>
            <person name="Pei D."/>
        </authorList>
    </citation>
    <scope>NUCLEOTIDE SEQUENCE [LARGE SCALE GENOMIC DNA]</scope>
    <source>
        <strain evidence="5">Sxm20200214</strain>
        <tissue evidence="5">Leaf</tissue>
    </source>
</reference>
<keyword evidence="1" id="KW-0645">Protease</keyword>
<gene>
    <name evidence="5" type="ORF">Bca52824_019402</name>
</gene>
<evidence type="ECO:0000313" key="6">
    <source>
        <dbReference type="Proteomes" id="UP000886595"/>
    </source>
</evidence>
<dbReference type="GO" id="GO:0008234">
    <property type="term" value="F:cysteine-type peptidase activity"/>
    <property type="evidence" value="ECO:0007669"/>
    <property type="project" value="InterPro"/>
</dbReference>
<dbReference type="Proteomes" id="UP000886595">
    <property type="component" value="Unassembled WGS sequence"/>
</dbReference>
<sequence length="527" mass="60582">MSTPNSQIEQTQDEEEQPVEADAELGDVDKERETSKVNEEQTQDDEEPHVGVDGEFNEGQTLEEEEEQIEADAGLEDPVVVERQEERRGNKEQTQDDEEPHVGADGEFNEGKTLEEEKEQMEADARLEYPVVVERQKEGRRNKVPDGSSNKQDYEKSANFFDDTKGAPNDENEEEANPGDKRNAADDGNDEEIIDKEAISATQQLTEVNTIGENEITEKITQDEETEKMENESFKKQKSHLNLWFQKIFCIQVTSPTPTYTTPKFDLLSQESRSSVKCATEVLMRDVGEKSEFQPLMKTKKRSVQQDNQVCQIPSIHTQPPFTGARKKHPIIHPFEPVDKTRKEKMTEWKMSNKNKKHTLIINNVRVNSKWFSDLETPGRKLLKTHIEADDKEGFQFESGFGKYNIEKNISVLYSAIEIEEKYWLGIVVNTEKRSVTAFNKRSSEVHESRTLEHMSMHMQLFSHSCFATSSKMSTWIQVLKIEDSGVYALKLIECHAMRIVDFTKLSEEKIAFIREKLAVDIFSELQ</sequence>
<name>A0A8X7VS04_BRACI</name>
<dbReference type="InterPro" id="IPR003653">
    <property type="entry name" value="Peptidase_C48_C"/>
</dbReference>
<organism evidence="5 6">
    <name type="scientific">Brassica carinata</name>
    <name type="common">Ethiopian mustard</name>
    <name type="synonym">Abyssinian cabbage</name>
    <dbReference type="NCBI Taxonomy" id="52824"/>
    <lineage>
        <taxon>Eukaryota</taxon>
        <taxon>Viridiplantae</taxon>
        <taxon>Streptophyta</taxon>
        <taxon>Embryophyta</taxon>
        <taxon>Tracheophyta</taxon>
        <taxon>Spermatophyta</taxon>
        <taxon>Magnoliopsida</taxon>
        <taxon>eudicotyledons</taxon>
        <taxon>Gunneridae</taxon>
        <taxon>Pentapetalae</taxon>
        <taxon>rosids</taxon>
        <taxon>malvids</taxon>
        <taxon>Brassicales</taxon>
        <taxon>Brassicaceae</taxon>
        <taxon>Brassiceae</taxon>
        <taxon>Brassica</taxon>
    </lineage>
</organism>
<evidence type="ECO:0000256" key="2">
    <source>
        <dbReference type="ARBA" id="ARBA00022801"/>
    </source>
</evidence>
<evidence type="ECO:0000256" key="1">
    <source>
        <dbReference type="ARBA" id="ARBA00022670"/>
    </source>
</evidence>
<evidence type="ECO:0000256" key="3">
    <source>
        <dbReference type="SAM" id="MobiDB-lite"/>
    </source>
</evidence>
<feature type="compositionally biased region" description="Basic and acidic residues" evidence="3">
    <location>
        <begin position="134"/>
        <end position="144"/>
    </location>
</feature>
<feature type="compositionally biased region" description="Acidic residues" evidence="3">
    <location>
        <begin position="11"/>
        <end position="26"/>
    </location>
</feature>
<dbReference type="EMBL" id="JAAMPC010000004">
    <property type="protein sequence ID" value="KAG2316280.1"/>
    <property type="molecule type" value="Genomic_DNA"/>
</dbReference>
<keyword evidence="6" id="KW-1185">Reference proteome</keyword>